<evidence type="ECO:0008006" key="4">
    <source>
        <dbReference type="Google" id="ProtNLM"/>
    </source>
</evidence>
<accession>A0A2S9YV65</accession>
<name>A0A2S9YV65_9BACT</name>
<dbReference type="RefSeq" id="WP_106088376.1">
    <property type="nucleotide sequence ID" value="NZ_PVNL01000032.1"/>
</dbReference>
<keyword evidence="1" id="KW-0472">Membrane</keyword>
<dbReference type="OrthoDB" id="9856861at2"/>
<dbReference type="GO" id="GO:0006457">
    <property type="term" value="P:protein folding"/>
    <property type="evidence" value="ECO:0007669"/>
    <property type="project" value="InterPro"/>
</dbReference>
<organism evidence="2 3">
    <name type="scientific">Enhygromyxa salina</name>
    <dbReference type="NCBI Taxonomy" id="215803"/>
    <lineage>
        <taxon>Bacteria</taxon>
        <taxon>Pseudomonadati</taxon>
        <taxon>Myxococcota</taxon>
        <taxon>Polyangia</taxon>
        <taxon>Nannocystales</taxon>
        <taxon>Nannocystaceae</taxon>
        <taxon>Enhygromyxa</taxon>
    </lineage>
</organism>
<comment type="caution">
    <text evidence="2">The sequence shown here is derived from an EMBL/GenBank/DDBJ whole genome shotgun (WGS) entry which is preliminary data.</text>
</comment>
<dbReference type="GO" id="GO:0051082">
    <property type="term" value="F:unfolded protein binding"/>
    <property type="evidence" value="ECO:0007669"/>
    <property type="project" value="InterPro"/>
</dbReference>
<reference evidence="2 3" key="1">
    <citation type="submission" date="2018-03" db="EMBL/GenBank/DDBJ databases">
        <title>Draft Genome Sequences of the Obligatory Marine Myxobacteria Enhygromyxa salina SWB007.</title>
        <authorList>
            <person name="Poehlein A."/>
            <person name="Moghaddam J.A."/>
            <person name="Harms H."/>
            <person name="Alanjari M."/>
            <person name="Koenig G.M."/>
            <person name="Daniel R."/>
            <person name="Schaeberle T.F."/>
        </authorList>
    </citation>
    <scope>NUCLEOTIDE SEQUENCE [LARGE SCALE GENOMIC DNA]</scope>
    <source>
        <strain evidence="2 3">SWB007</strain>
    </source>
</reference>
<evidence type="ECO:0000313" key="3">
    <source>
        <dbReference type="Proteomes" id="UP000238823"/>
    </source>
</evidence>
<protein>
    <recommendedName>
        <fullName evidence="4">Chaperone DnaJ C-terminal domain-containing protein</fullName>
    </recommendedName>
</protein>
<feature type="transmembrane region" description="Helical" evidence="1">
    <location>
        <begin position="137"/>
        <end position="156"/>
    </location>
</feature>
<keyword evidence="1" id="KW-0812">Transmembrane</keyword>
<proteinExistence type="predicted"/>
<dbReference type="AlphaFoldDB" id="A0A2S9YV65"/>
<evidence type="ECO:0000256" key="1">
    <source>
        <dbReference type="SAM" id="Phobius"/>
    </source>
</evidence>
<dbReference type="Proteomes" id="UP000238823">
    <property type="component" value="Unassembled WGS sequence"/>
</dbReference>
<evidence type="ECO:0000313" key="2">
    <source>
        <dbReference type="EMBL" id="PRQ08932.1"/>
    </source>
</evidence>
<dbReference type="SUPFAM" id="SSF49493">
    <property type="entry name" value="HSP40/DnaJ peptide-binding domain"/>
    <property type="match status" value="1"/>
</dbReference>
<sequence length="158" mass="17036">MGELGSVFEDDDGELPRGPDLRVTVEIPRVALGATLRAPVPARIAADGELLERVVLHGEDPDTIELHLPEQLPERAVLRLRGQGAAVDGGRAGDLLVVVELVDRPPRDDERIEHPPKQLSRRADDVLAGTSSDATDITWWLLMGLVLLGGGLLLLLTL</sequence>
<dbReference type="InterPro" id="IPR008971">
    <property type="entry name" value="HSP40/DnaJ_pept-bd"/>
</dbReference>
<gene>
    <name evidence="2" type="ORF">ENSA7_13310</name>
</gene>
<dbReference type="EMBL" id="PVNL01000032">
    <property type="protein sequence ID" value="PRQ08932.1"/>
    <property type="molecule type" value="Genomic_DNA"/>
</dbReference>
<keyword evidence="1" id="KW-1133">Transmembrane helix</keyword>
<dbReference type="Gene3D" id="2.60.260.20">
    <property type="entry name" value="Urease metallochaperone UreE, N-terminal domain"/>
    <property type="match status" value="1"/>
</dbReference>